<protein>
    <submittedName>
        <fullName evidence="4">Putative damage-inducible protein DinB</fullName>
    </submittedName>
</protein>
<keyword evidence="5" id="KW-1185">Reference proteome</keyword>
<dbReference type="GO" id="GO:0046872">
    <property type="term" value="F:metal ion binding"/>
    <property type="evidence" value="ECO:0007669"/>
    <property type="project" value="UniProtKB-KW"/>
</dbReference>
<feature type="binding site" evidence="3">
    <location>
        <position position="20"/>
    </location>
    <ligand>
        <name>a divalent metal cation</name>
        <dbReference type="ChEBI" id="CHEBI:60240"/>
    </ligand>
</feature>
<dbReference type="SUPFAM" id="SSF109854">
    <property type="entry name" value="DinB/YfiT-like putative metalloenzymes"/>
    <property type="match status" value="1"/>
</dbReference>
<name>A0A2T0MHS2_9FLAO</name>
<keyword evidence="2 3" id="KW-0479">Metal-binding</keyword>
<organism evidence="4 5">
    <name type="scientific">Flagellimonas meridianipacifica</name>
    <dbReference type="NCBI Taxonomy" id="1080225"/>
    <lineage>
        <taxon>Bacteria</taxon>
        <taxon>Pseudomonadati</taxon>
        <taxon>Bacteroidota</taxon>
        <taxon>Flavobacteriia</taxon>
        <taxon>Flavobacteriales</taxon>
        <taxon>Flavobacteriaceae</taxon>
        <taxon>Flagellimonas</taxon>
    </lineage>
</organism>
<dbReference type="InterPro" id="IPR034660">
    <property type="entry name" value="DinB/YfiT-like"/>
</dbReference>
<feature type="binding site" evidence="3">
    <location>
        <position position="103"/>
    </location>
    <ligand>
        <name>a divalent metal cation</name>
        <dbReference type="ChEBI" id="CHEBI:60240"/>
    </ligand>
</feature>
<comment type="caution">
    <text evidence="4">The sequence shown here is derived from an EMBL/GenBank/DDBJ whole genome shotgun (WGS) entry which is preliminary data.</text>
</comment>
<accession>A0A2T0MHS2</accession>
<gene>
    <name evidence="4" type="ORF">CLV81_1113</name>
</gene>
<evidence type="ECO:0000256" key="3">
    <source>
        <dbReference type="PIRSR" id="PIRSR607837-1"/>
    </source>
</evidence>
<dbReference type="Pfam" id="PF05163">
    <property type="entry name" value="DinB"/>
    <property type="match status" value="1"/>
</dbReference>
<evidence type="ECO:0000256" key="2">
    <source>
        <dbReference type="ARBA" id="ARBA00022723"/>
    </source>
</evidence>
<feature type="binding site" evidence="3">
    <location>
        <position position="99"/>
    </location>
    <ligand>
        <name>a divalent metal cation</name>
        <dbReference type="ChEBI" id="CHEBI:60240"/>
    </ligand>
</feature>
<dbReference type="Gene3D" id="1.20.120.450">
    <property type="entry name" value="dinb family like domain"/>
    <property type="match status" value="1"/>
</dbReference>
<proteinExistence type="inferred from homology"/>
<dbReference type="InterPro" id="IPR007837">
    <property type="entry name" value="DinB"/>
</dbReference>
<dbReference type="PANTHER" id="PTHR37302">
    <property type="entry name" value="SLR1116 PROTEIN"/>
    <property type="match status" value="1"/>
</dbReference>
<evidence type="ECO:0000256" key="1">
    <source>
        <dbReference type="ARBA" id="ARBA00008635"/>
    </source>
</evidence>
<dbReference type="AlphaFoldDB" id="A0A2T0MHS2"/>
<evidence type="ECO:0000313" key="4">
    <source>
        <dbReference type="EMBL" id="PRX57112.1"/>
    </source>
</evidence>
<dbReference type="EMBL" id="PVYX01000001">
    <property type="protein sequence ID" value="PRX57112.1"/>
    <property type="molecule type" value="Genomic_DNA"/>
</dbReference>
<comment type="similarity">
    <text evidence="1">Belongs to the DinB family.</text>
</comment>
<sequence length="128" mass="15533">MDQFGQMDKLPKKSVKLFSHVLSAHHIWNHRILEKVPEFEVWQKHDAKEWYDIHYDNQRTSFEIITNSEDFGRRIDYTTTEGRAYSNELKDILFHIINHATHHRGQILMDMRSSKIEPIPMDYIFYKR</sequence>
<evidence type="ECO:0000313" key="5">
    <source>
        <dbReference type="Proteomes" id="UP000237640"/>
    </source>
</evidence>
<dbReference type="Proteomes" id="UP000237640">
    <property type="component" value="Unassembled WGS sequence"/>
</dbReference>
<dbReference type="PANTHER" id="PTHR37302:SF1">
    <property type="entry name" value="PROTEIN DINB"/>
    <property type="match status" value="1"/>
</dbReference>
<reference evidence="4 5" key="1">
    <citation type="submission" date="2018-03" db="EMBL/GenBank/DDBJ databases">
        <title>Genomic Encyclopedia of Archaeal and Bacterial Type Strains, Phase II (KMG-II): from individual species to whole genera.</title>
        <authorList>
            <person name="Goeker M."/>
        </authorList>
    </citation>
    <scope>NUCLEOTIDE SEQUENCE [LARGE SCALE GENOMIC DNA]</scope>
    <source>
        <strain evidence="4 5">DSM 25027</strain>
    </source>
</reference>